<dbReference type="EMBL" id="JANFFA010000004">
    <property type="protein sequence ID" value="MDQ2095273.1"/>
    <property type="molecule type" value="Genomic_DNA"/>
</dbReference>
<evidence type="ECO:0008006" key="3">
    <source>
        <dbReference type="Google" id="ProtNLM"/>
    </source>
</evidence>
<reference evidence="1" key="1">
    <citation type="submission" date="2022-07" db="EMBL/GenBank/DDBJ databases">
        <authorList>
            <person name="Otstavnykh N."/>
            <person name="Isaeva M."/>
            <person name="Bystritskaya E."/>
        </authorList>
    </citation>
    <scope>NUCLEOTIDE SEQUENCE</scope>
    <source>
        <strain evidence="1">10Alg 79</strain>
    </source>
</reference>
<dbReference type="SUPFAM" id="SSF52540">
    <property type="entry name" value="P-loop containing nucleoside triphosphate hydrolases"/>
    <property type="match status" value="1"/>
</dbReference>
<dbReference type="RefSeq" id="WP_317626896.1">
    <property type="nucleotide sequence ID" value="NZ_JANFFA010000004.1"/>
</dbReference>
<evidence type="ECO:0000313" key="2">
    <source>
        <dbReference type="Proteomes" id="UP001227162"/>
    </source>
</evidence>
<reference evidence="1" key="2">
    <citation type="submission" date="2023-04" db="EMBL/GenBank/DDBJ databases">
        <title>'Rhodoalgimonas zhirmunskyi' gen. nov., isolated from a red alga.</title>
        <authorList>
            <person name="Nedashkovskaya O.I."/>
            <person name="Otstavnykh N.Y."/>
            <person name="Bystritskaya E.P."/>
            <person name="Balabanova L.A."/>
            <person name="Isaeva M.P."/>
        </authorList>
    </citation>
    <scope>NUCLEOTIDE SEQUENCE</scope>
    <source>
        <strain evidence="1">10Alg 79</strain>
    </source>
</reference>
<dbReference type="Proteomes" id="UP001227162">
    <property type="component" value="Unassembled WGS sequence"/>
</dbReference>
<keyword evidence="2" id="KW-1185">Reference proteome</keyword>
<evidence type="ECO:0000313" key="1">
    <source>
        <dbReference type="EMBL" id="MDQ2095273.1"/>
    </source>
</evidence>
<accession>A0AAJ1X5I3</accession>
<dbReference type="Gene3D" id="3.40.50.300">
    <property type="entry name" value="P-loop containing nucleotide triphosphate hydrolases"/>
    <property type="match status" value="1"/>
</dbReference>
<protein>
    <recommendedName>
        <fullName evidence="3">Sulfotransferase family protein</fullName>
    </recommendedName>
</protein>
<sequence>MEIIFHIGTYKTGTTTLQHALAANQENLLTHGVLYPQSGRYFMGRAETRHKALSHAKINRPKFSTALANLHGEIQASPAERVILSSESWSSENRHDRLTAVVESLRNRGYQSRAVLYLRNLPRFARSHYREWVQNWGVGLPIKDYITSRASEWDYLALAKRMNALFNGRVDFVDFEEVNDTVAHFSKLYDLPALPRIAQKNPSLNAIEAEVTRLANAKVVPETAARQVLENGVIEQLTLPKSAANYSENTAHPCLTRDTDYAVALASETGLEEAHTQRLLAPLPPPRADIDLASETIRHQILELAQ</sequence>
<proteinExistence type="predicted"/>
<comment type="caution">
    <text evidence="1">The sequence shown here is derived from an EMBL/GenBank/DDBJ whole genome shotgun (WGS) entry which is preliminary data.</text>
</comment>
<gene>
    <name evidence="1" type="ORF">NOI20_14230</name>
</gene>
<name>A0AAJ1X5I3_9RHOB</name>
<dbReference type="InterPro" id="IPR027417">
    <property type="entry name" value="P-loop_NTPase"/>
</dbReference>
<organism evidence="1 2">
    <name type="scientific">Rhodalgimonas zhirmunskyi</name>
    <dbReference type="NCBI Taxonomy" id="2964767"/>
    <lineage>
        <taxon>Bacteria</taxon>
        <taxon>Pseudomonadati</taxon>
        <taxon>Pseudomonadota</taxon>
        <taxon>Alphaproteobacteria</taxon>
        <taxon>Rhodobacterales</taxon>
        <taxon>Roseobacteraceae</taxon>
        <taxon>Rhodalgimonas</taxon>
    </lineage>
</organism>
<dbReference type="AlphaFoldDB" id="A0AAJ1X5I3"/>